<keyword evidence="1" id="KW-1133">Transmembrane helix</keyword>
<reference evidence="2" key="1">
    <citation type="journal article" date="2012" name="PLoS ONE">
        <title>Gene sets for utilization of primary and secondary nutrition supplies in the distal gut of endangered iberian lynx.</title>
        <authorList>
            <person name="Alcaide M."/>
            <person name="Messina E."/>
            <person name="Richter M."/>
            <person name="Bargiela R."/>
            <person name="Peplies J."/>
            <person name="Huws S.A."/>
            <person name="Newbold C.J."/>
            <person name="Golyshin P.N."/>
            <person name="Simon M.A."/>
            <person name="Lopez G."/>
            <person name="Yakimov M.M."/>
            <person name="Ferrer M."/>
        </authorList>
    </citation>
    <scope>NUCLEOTIDE SEQUENCE</scope>
</reference>
<keyword evidence="1" id="KW-0812">Transmembrane</keyword>
<protein>
    <recommendedName>
        <fullName evidence="3">Energy-coupled thiamine transporter ThiT</fullName>
    </recommendedName>
</protein>
<feature type="transmembrane region" description="Helical" evidence="1">
    <location>
        <begin position="6"/>
        <end position="24"/>
    </location>
</feature>
<sequence>YSIVYNGMYMVPELILTALAALLLGKVPQIVRKMDV</sequence>
<accession>J9FKR1</accession>
<dbReference type="EMBL" id="AMCI01006050">
    <property type="protein sequence ID" value="EJW95013.1"/>
    <property type="molecule type" value="Genomic_DNA"/>
</dbReference>
<organism evidence="2">
    <name type="scientific">gut metagenome</name>
    <dbReference type="NCBI Taxonomy" id="749906"/>
    <lineage>
        <taxon>unclassified sequences</taxon>
        <taxon>metagenomes</taxon>
        <taxon>organismal metagenomes</taxon>
    </lineage>
</organism>
<evidence type="ECO:0000256" key="1">
    <source>
        <dbReference type="SAM" id="Phobius"/>
    </source>
</evidence>
<comment type="caution">
    <text evidence="2">The sequence shown here is derived from an EMBL/GenBank/DDBJ whole genome shotgun (WGS) entry which is preliminary data.</text>
</comment>
<proteinExistence type="predicted"/>
<feature type="non-terminal residue" evidence="2">
    <location>
        <position position="1"/>
    </location>
</feature>
<keyword evidence="1" id="KW-0472">Membrane</keyword>
<gene>
    <name evidence="2" type="ORF">EVA_16880</name>
</gene>
<evidence type="ECO:0008006" key="3">
    <source>
        <dbReference type="Google" id="ProtNLM"/>
    </source>
</evidence>
<name>J9FKR1_9ZZZZ</name>
<dbReference type="AlphaFoldDB" id="J9FKR1"/>
<evidence type="ECO:0000313" key="2">
    <source>
        <dbReference type="EMBL" id="EJW95013.1"/>
    </source>
</evidence>
<dbReference type="Gene3D" id="1.10.1760.20">
    <property type="match status" value="1"/>
</dbReference>